<feature type="compositionally biased region" description="Basic residues" evidence="7">
    <location>
        <begin position="251"/>
        <end position="260"/>
    </location>
</feature>
<evidence type="ECO:0000313" key="9">
    <source>
        <dbReference type="EMBL" id="MED6251690.1"/>
    </source>
</evidence>
<feature type="domain" description="C2H2-type" evidence="8">
    <location>
        <begin position="279"/>
        <end position="306"/>
    </location>
</feature>
<keyword evidence="1" id="KW-0479">Metal-binding</keyword>
<gene>
    <name evidence="9" type="ORF">ATANTOWER_001380</name>
</gene>
<feature type="compositionally biased region" description="Basic and acidic residues" evidence="7">
    <location>
        <begin position="228"/>
        <end position="239"/>
    </location>
</feature>
<keyword evidence="2" id="KW-0677">Repeat</keyword>
<keyword evidence="3 5" id="KW-0863">Zinc-finger</keyword>
<feature type="coiled-coil region" evidence="6">
    <location>
        <begin position="94"/>
        <end position="121"/>
    </location>
</feature>
<evidence type="ECO:0000256" key="1">
    <source>
        <dbReference type="ARBA" id="ARBA00022723"/>
    </source>
</evidence>
<accession>A0ABU7BNL7</accession>
<feature type="region of interest" description="Disordered" evidence="7">
    <location>
        <begin position="228"/>
        <end position="269"/>
    </location>
</feature>
<dbReference type="Proteomes" id="UP001345963">
    <property type="component" value="Unassembled WGS sequence"/>
</dbReference>
<dbReference type="PROSITE" id="PS00028">
    <property type="entry name" value="ZINC_FINGER_C2H2_1"/>
    <property type="match status" value="2"/>
</dbReference>
<dbReference type="EMBL" id="JAHUTI010060148">
    <property type="protein sequence ID" value="MED6251690.1"/>
    <property type="molecule type" value="Genomic_DNA"/>
</dbReference>
<proteinExistence type="predicted"/>
<keyword evidence="4" id="KW-0862">Zinc</keyword>
<evidence type="ECO:0000259" key="8">
    <source>
        <dbReference type="PROSITE" id="PS50157"/>
    </source>
</evidence>
<dbReference type="Gene3D" id="3.30.160.60">
    <property type="entry name" value="Classic Zinc Finger"/>
    <property type="match status" value="2"/>
</dbReference>
<evidence type="ECO:0000256" key="3">
    <source>
        <dbReference type="ARBA" id="ARBA00022771"/>
    </source>
</evidence>
<sequence>MRQVFCSIMSITTWEVAAGHFLITKERNSVLDENISDTVEIKKESEDRQPQSIDEKQVELCIFQNEEQLLVKEETNTSLVTPAYKEIFHNGPELQQMMETKEELELEIVQIKEEQEDLCCNLEGQILVKQECNTLKVTAAHEETFHREPELVKIEQEEPEPKQMIETKDGSEPWPVKEEQVQLYIFQDEEQLLVKQETDSFILTPTDQKDSSEPEKIKNHLLCSTRPEAENQHQQERNQQDSGLNNDKELKPKKRCKKPRKQGDNLDNSKLIEHKKKLPLCEVCGKCFTTRQILTVHMRTHTGEKPFSCLTCGKGFPRQPALTAHMRTHTGTQTSDSFGCYE</sequence>
<dbReference type="SMART" id="SM00355">
    <property type="entry name" value="ZnF_C2H2"/>
    <property type="match status" value="2"/>
</dbReference>
<evidence type="ECO:0000256" key="7">
    <source>
        <dbReference type="SAM" id="MobiDB-lite"/>
    </source>
</evidence>
<dbReference type="InterPro" id="IPR036236">
    <property type="entry name" value="Znf_C2H2_sf"/>
</dbReference>
<evidence type="ECO:0000256" key="4">
    <source>
        <dbReference type="ARBA" id="ARBA00022833"/>
    </source>
</evidence>
<evidence type="ECO:0000256" key="2">
    <source>
        <dbReference type="ARBA" id="ARBA00022737"/>
    </source>
</evidence>
<evidence type="ECO:0000256" key="6">
    <source>
        <dbReference type="SAM" id="Coils"/>
    </source>
</evidence>
<dbReference type="PANTHER" id="PTHR23235:SF120">
    <property type="entry name" value="KRUPPEL-LIKE FACTOR 15"/>
    <property type="match status" value="1"/>
</dbReference>
<reference evidence="9 10" key="1">
    <citation type="submission" date="2021-07" db="EMBL/GenBank/DDBJ databases">
        <authorList>
            <person name="Palmer J.M."/>
        </authorList>
    </citation>
    <scope>NUCLEOTIDE SEQUENCE [LARGE SCALE GENOMIC DNA]</scope>
    <source>
        <strain evidence="9 10">AT_MEX2019</strain>
        <tissue evidence="9">Muscle</tissue>
    </source>
</reference>
<comment type="caution">
    <text evidence="9">The sequence shown here is derived from an EMBL/GenBank/DDBJ whole genome shotgun (WGS) entry which is preliminary data.</text>
</comment>
<dbReference type="PROSITE" id="PS50157">
    <property type="entry name" value="ZINC_FINGER_C2H2_2"/>
    <property type="match status" value="2"/>
</dbReference>
<dbReference type="PANTHER" id="PTHR23235">
    <property type="entry name" value="KRUEPPEL-LIKE TRANSCRIPTION FACTOR"/>
    <property type="match status" value="1"/>
</dbReference>
<feature type="domain" description="C2H2-type" evidence="8">
    <location>
        <begin position="307"/>
        <end position="334"/>
    </location>
</feature>
<organism evidence="9 10">
    <name type="scientific">Ataeniobius toweri</name>
    <dbReference type="NCBI Taxonomy" id="208326"/>
    <lineage>
        <taxon>Eukaryota</taxon>
        <taxon>Metazoa</taxon>
        <taxon>Chordata</taxon>
        <taxon>Craniata</taxon>
        <taxon>Vertebrata</taxon>
        <taxon>Euteleostomi</taxon>
        <taxon>Actinopterygii</taxon>
        <taxon>Neopterygii</taxon>
        <taxon>Teleostei</taxon>
        <taxon>Neoteleostei</taxon>
        <taxon>Acanthomorphata</taxon>
        <taxon>Ovalentaria</taxon>
        <taxon>Atherinomorphae</taxon>
        <taxon>Cyprinodontiformes</taxon>
        <taxon>Goodeidae</taxon>
        <taxon>Ataeniobius</taxon>
    </lineage>
</organism>
<dbReference type="SUPFAM" id="SSF57667">
    <property type="entry name" value="beta-beta-alpha zinc fingers"/>
    <property type="match status" value="1"/>
</dbReference>
<evidence type="ECO:0000313" key="10">
    <source>
        <dbReference type="Proteomes" id="UP001345963"/>
    </source>
</evidence>
<dbReference type="Pfam" id="PF00096">
    <property type="entry name" value="zf-C2H2"/>
    <property type="match status" value="2"/>
</dbReference>
<name>A0ABU7BNL7_9TELE</name>
<keyword evidence="6" id="KW-0175">Coiled coil</keyword>
<protein>
    <recommendedName>
        <fullName evidence="8">C2H2-type domain-containing protein</fullName>
    </recommendedName>
</protein>
<dbReference type="InterPro" id="IPR013087">
    <property type="entry name" value="Znf_C2H2_type"/>
</dbReference>
<keyword evidence="10" id="KW-1185">Reference proteome</keyword>
<evidence type="ECO:0000256" key="5">
    <source>
        <dbReference type="PROSITE-ProRule" id="PRU00042"/>
    </source>
</evidence>